<reference evidence="2 3" key="1">
    <citation type="submission" date="2015-03" db="EMBL/GenBank/DDBJ databases">
        <title>Draft genome of the nematode, Opisthorchis viverrini.</title>
        <authorList>
            <person name="Mitreva M."/>
        </authorList>
    </citation>
    <scope>NUCLEOTIDE SEQUENCE [LARGE SCALE GENOMIC DNA]</scope>
    <source>
        <strain evidence="2">Khon Kaen</strain>
    </source>
</reference>
<gene>
    <name evidence="2" type="ORF">X801_03547</name>
</gene>
<dbReference type="InterPro" id="IPR002347">
    <property type="entry name" value="SDR_fam"/>
</dbReference>
<name>A0A1S8X246_OPIVI</name>
<proteinExistence type="predicted"/>
<protein>
    <submittedName>
        <fullName evidence="2">Oxidoreductase, short chain dehydrogenase/reductase family protein</fullName>
    </submittedName>
</protein>
<dbReference type="Gene3D" id="3.40.50.720">
    <property type="entry name" value="NAD(P)-binding Rossmann-like Domain"/>
    <property type="match status" value="1"/>
</dbReference>
<evidence type="ECO:0000313" key="3">
    <source>
        <dbReference type="Proteomes" id="UP000243686"/>
    </source>
</evidence>
<evidence type="ECO:0000256" key="1">
    <source>
        <dbReference type="ARBA" id="ARBA00023002"/>
    </source>
</evidence>
<sequence length="348" mass="38491">MDKQSKATTVREVKGWLHKVCIIPGRLDGKLVIITGANTGIGETTTGEIARRGATVIMACRDFKRAQGARERLLNQYGVNNPDSLKKNVADPRVATSVSCISEDQVIMCFSSGFNLLQLQIELLDLSSLNSVRQFAARIRERYEKLDYLINNAGLLKQTHSITEDGLETTVGVNHLGPFLLTQLLLPLMHTAEASCSSRIIFVSSMLHKFGELSKPSLHIPPERYTIMSAYCQSKLANVMCAKELASRLEGTGIVVVSLHPGAVKTEIARDITGGPERIGHFLFQPFLIDPWLGCQTTLYTVLAPVVKSGAYYDNCKEASPKSIVFNQKERKWLWKISCELVGLNPNE</sequence>
<dbReference type="EMBL" id="KV892566">
    <property type="protein sequence ID" value="OON20573.1"/>
    <property type="molecule type" value="Genomic_DNA"/>
</dbReference>
<dbReference type="InterPro" id="IPR036291">
    <property type="entry name" value="NAD(P)-bd_dom_sf"/>
</dbReference>
<dbReference type="SUPFAM" id="SSF51735">
    <property type="entry name" value="NAD(P)-binding Rossmann-fold domains"/>
    <property type="match status" value="1"/>
</dbReference>
<keyword evidence="3" id="KW-1185">Reference proteome</keyword>
<dbReference type="AlphaFoldDB" id="A0A1S8X246"/>
<dbReference type="PANTHER" id="PTHR43157">
    <property type="entry name" value="PHOSPHATIDYLINOSITOL-GLYCAN BIOSYNTHESIS CLASS F PROTEIN-RELATED"/>
    <property type="match status" value="1"/>
</dbReference>
<organism evidence="2 3">
    <name type="scientific">Opisthorchis viverrini</name>
    <name type="common">Southeast Asian liver fluke</name>
    <dbReference type="NCBI Taxonomy" id="6198"/>
    <lineage>
        <taxon>Eukaryota</taxon>
        <taxon>Metazoa</taxon>
        <taxon>Spiralia</taxon>
        <taxon>Lophotrochozoa</taxon>
        <taxon>Platyhelminthes</taxon>
        <taxon>Trematoda</taxon>
        <taxon>Digenea</taxon>
        <taxon>Opisthorchiida</taxon>
        <taxon>Opisthorchiata</taxon>
        <taxon>Opisthorchiidae</taxon>
        <taxon>Opisthorchis</taxon>
    </lineage>
</organism>
<dbReference type="PANTHER" id="PTHR43157:SF31">
    <property type="entry name" value="PHOSPHATIDYLINOSITOL-GLYCAN BIOSYNTHESIS CLASS F PROTEIN"/>
    <property type="match status" value="1"/>
</dbReference>
<accession>A0A1S8X246</accession>
<dbReference type="PRINTS" id="PR00081">
    <property type="entry name" value="GDHRDH"/>
</dbReference>
<dbReference type="Proteomes" id="UP000243686">
    <property type="component" value="Unassembled WGS sequence"/>
</dbReference>
<dbReference type="Pfam" id="PF00106">
    <property type="entry name" value="adh_short"/>
    <property type="match status" value="1"/>
</dbReference>
<dbReference type="GO" id="GO:0016491">
    <property type="term" value="F:oxidoreductase activity"/>
    <property type="evidence" value="ECO:0007669"/>
    <property type="project" value="UniProtKB-KW"/>
</dbReference>
<evidence type="ECO:0000313" key="2">
    <source>
        <dbReference type="EMBL" id="OON20573.1"/>
    </source>
</evidence>
<keyword evidence="1" id="KW-0560">Oxidoreductase</keyword>